<sequence length="375" mass="41383">MGQTTPTAAALREAMDRAGVGVRELARRVHYNHAYVSRVLHGRQQPSTDFLRLVDTELGTTLAPTTPVPPASDPGDDIGSEVAHLHDTIRHLVALDGRYGGDAIAATAVQVWRTAHRQLDRVATEGPDGRAYLAAVAELAELAGWLLFDANRQDEARVASLEAHMLARHAGDTSMRRFALTNLAMQDLEAGRVGESLRIADELLEELRLPPRVALLARVRRGRALAHAGDRPRALAAIGTAMADLGDSITDRDPAWTWWVDETEVTGHEGESLLLLGDASAALERLLRAEEMSSRRRTDGRGTLYYRISVARAYRKARAWRECEDALLAALPLMDVISSGRNRRRFHETLREIRRDREAPTWLRDTAVDIAGDLG</sequence>
<name>A0A368SYK8_9ACTN</name>
<evidence type="ECO:0000259" key="1">
    <source>
        <dbReference type="PROSITE" id="PS50943"/>
    </source>
</evidence>
<protein>
    <submittedName>
        <fullName evidence="2">XRE family transcriptional regulator</fullName>
    </submittedName>
</protein>
<dbReference type="SUPFAM" id="SSF48452">
    <property type="entry name" value="TPR-like"/>
    <property type="match status" value="1"/>
</dbReference>
<evidence type="ECO:0000313" key="3">
    <source>
        <dbReference type="Proteomes" id="UP000253318"/>
    </source>
</evidence>
<dbReference type="Proteomes" id="UP000253318">
    <property type="component" value="Unassembled WGS sequence"/>
</dbReference>
<dbReference type="AlphaFoldDB" id="A0A368SYK8"/>
<organism evidence="2 3">
    <name type="scientific">Marinitenerispora sediminis</name>
    <dbReference type="NCBI Taxonomy" id="1931232"/>
    <lineage>
        <taxon>Bacteria</taxon>
        <taxon>Bacillati</taxon>
        <taxon>Actinomycetota</taxon>
        <taxon>Actinomycetes</taxon>
        <taxon>Streptosporangiales</taxon>
        <taxon>Nocardiopsidaceae</taxon>
        <taxon>Marinitenerispora</taxon>
    </lineage>
</organism>
<dbReference type="InterPro" id="IPR010982">
    <property type="entry name" value="Lambda_DNA-bd_dom_sf"/>
</dbReference>
<keyword evidence="3" id="KW-1185">Reference proteome</keyword>
<dbReference type="CDD" id="cd00093">
    <property type="entry name" value="HTH_XRE"/>
    <property type="match status" value="1"/>
</dbReference>
<comment type="caution">
    <text evidence="2">The sequence shown here is derived from an EMBL/GenBank/DDBJ whole genome shotgun (WGS) entry which is preliminary data.</text>
</comment>
<accession>A0A368SYK8</accession>
<gene>
    <name evidence="2" type="ORF">DEF24_25225</name>
</gene>
<dbReference type="EMBL" id="QEIN01000326">
    <property type="protein sequence ID" value="RCV49488.1"/>
    <property type="molecule type" value="Genomic_DNA"/>
</dbReference>
<dbReference type="PROSITE" id="PS50943">
    <property type="entry name" value="HTH_CROC1"/>
    <property type="match status" value="1"/>
</dbReference>
<dbReference type="Gene3D" id="1.10.260.40">
    <property type="entry name" value="lambda repressor-like DNA-binding domains"/>
    <property type="match status" value="1"/>
</dbReference>
<proteinExistence type="predicted"/>
<evidence type="ECO:0000313" key="2">
    <source>
        <dbReference type="EMBL" id="RCV49488.1"/>
    </source>
</evidence>
<dbReference type="InterPro" id="IPR001387">
    <property type="entry name" value="Cro/C1-type_HTH"/>
</dbReference>
<dbReference type="GO" id="GO:0003677">
    <property type="term" value="F:DNA binding"/>
    <property type="evidence" value="ECO:0007669"/>
    <property type="project" value="InterPro"/>
</dbReference>
<feature type="domain" description="HTH cro/C1-type" evidence="1">
    <location>
        <begin position="11"/>
        <end position="65"/>
    </location>
</feature>
<dbReference type="RefSeq" id="WP_114400324.1">
    <property type="nucleotide sequence ID" value="NZ_QEIM01000208.1"/>
</dbReference>
<dbReference type="SUPFAM" id="SSF47413">
    <property type="entry name" value="lambda repressor-like DNA-binding domains"/>
    <property type="match status" value="1"/>
</dbReference>
<dbReference type="OrthoDB" id="3428567at2"/>
<dbReference type="InterPro" id="IPR011990">
    <property type="entry name" value="TPR-like_helical_dom_sf"/>
</dbReference>
<dbReference type="Pfam" id="PF13560">
    <property type="entry name" value="HTH_31"/>
    <property type="match status" value="1"/>
</dbReference>
<dbReference type="SMART" id="SM00530">
    <property type="entry name" value="HTH_XRE"/>
    <property type="match status" value="1"/>
</dbReference>
<reference evidence="2 3" key="1">
    <citation type="submission" date="2018-04" db="EMBL/GenBank/DDBJ databases">
        <title>Novel actinobacteria from marine sediment.</title>
        <authorList>
            <person name="Ng Z.Y."/>
            <person name="Tan G.Y.A."/>
        </authorList>
    </citation>
    <scope>NUCLEOTIDE SEQUENCE [LARGE SCALE GENOMIC DNA]</scope>
    <source>
        <strain evidence="2 3">TPS81</strain>
    </source>
</reference>